<evidence type="ECO:0000313" key="4">
    <source>
        <dbReference type="EMBL" id="MDG5976925.1"/>
    </source>
</evidence>
<feature type="domain" description="Type 4 fimbrial biogenesis protein PilX N-terminal" evidence="3">
    <location>
        <begin position="16"/>
        <end position="66"/>
    </location>
</feature>
<keyword evidence="5" id="KW-1185">Reference proteome</keyword>
<evidence type="ECO:0000259" key="3">
    <source>
        <dbReference type="Pfam" id="PF14341"/>
    </source>
</evidence>
<dbReference type="InterPro" id="IPR025205">
    <property type="entry name" value="PilX/PilW_C"/>
</dbReference>
<dbReference type="OrthoDB" id="5801860at2"/>
<keyword evidence="1" id="KW-0472">Membrane</keyword>
<dbReference type="AlphaFoldDB" id="A0A9X4S9N7"/>
<dbReference type="Pfam" id="PF13681">
    <property type="entry name" value="PilX"/>
    <property type="match status" value="1"/>
</dbReference>
<dbReference type="EMBL" id="AOGK01000015">
    <property type="protein sequence ID" value="MDG5976925.1"/>
    <property type="molecule type" value="Genomic_DNA"/>
</dbReference>
<reference evidence="4" key="1">
    <citation type="submission" date="2013-01" db="EMBL/GenBank/DDBJ databases">
        <title>Genome draft of Hydrogenophaga taeniospiralis 2K1.</title>
        <authorList>
            <person name="Gomila M."/>
            <person name="Lalucat J."/>
        </authorList>
    </citation>
    <scope>NUCLEOTIDE SEQUENCE</scope>
    <source>
        <strain evidence="4">CCUG 15921</strain>
    </source>
</reference>
<comment type="caution">
    <text evidence="4">The sequence shown here is derived from an EMBL/GenBank/DDBJ whole genome shotgun (WGS) entry which is preliminary data.</text>
</comment>
<gene>
    <name evidence="4" type="ORF">H010_16784</name>
</gene>
<accession>A0A9X4S9N7</accession>
<dbReference type="Proteomes" id="UP001152876">
    <property type="component" value="Unassembled WGS sequence"/>
</dbReference>
<protein>
    <submittedName>
        <fullName evidence="4">Tfp pilus assembly protein</fullName>
    </submittedName>
</protein>
<dbReference type="Pfam" id="PF14341">
    <property type="entry name" value="PilX_N"/>
    <property type="match status" value="1"/>
</dbReference>
<organism evidence="4 5">
    <name type="scientific">Hydrogenophaga taeniospiralis CCUG 15921</name>
    <dbReference type="NCBI Taxonomy" id="1281780"/>
    <lineage>
        <taxon>Bacteria</taxon>
        <taxon>Pseudomonadati</taxon>
        <taxon>Pseudomonadota</taxon>
        <taxon>Betaproteobacteria</taxon>
        <taxon>Burkholderiales</taxon>
        <taxon>Comamonadaceae</taxon>
        <taxon>Hydrogenophaga</taxon>
    </lineage>
</organism>
<evidence type="ECO:0000259" key="2">
    <source>
        <dbReference type="Pfam" id="PF13681"/>
    </source>
</evidence>
<feature type="domain" description="PilX/PilW C-terminal" evidence="2">
    <location>
        <begin position="113"/>
        <end position="191"/>
    </location>
</feature>
<keyword evidence="1" id="KW-0812">Transmembrane</keyword>
<sequence>MKPLPSSNMSVPKRERGAVLIISLILLVLITLIGVASLRNVVLEAKMSSNYYDRSLAFQSAEAGLRAGEKIAKDQAEATPKHTQALALTVPTDASQCNASTACSGGLCSAPGPYCEGRWTMTDATWTNATAVTLNAQAGSSPQYFVEFLGNAFPCDPSTPTVNATCARYRITARSQSGTGRAAVMLQSVYATE</sequence>
<keyword evidence="1" id="KW-1133">Transmembrane helix</keyword>
<name>A0A9X4S9N7_9BURK</name>
<proteinExistence type="predicted"/>
<evidence type="ECO:0000256" key="1">
    <source>
        <dbReference type="SAM" id="Phobius"/>
    </source>
</evidence>
<feature type="transmembrane region" description="Helical" evidence="1">
    <location>
        <begin position="20"/>
        <end position="42"/>
    </location>
</feature>
<dbReference type="InterPro" id="IPR025746">
    <property type="entry name" value="PilX_N_dom"/>
</dbReference>
<evidence type="ECO:0000313" key="5">
    <source>
        <dbReference type="Proteomes" id="UP001152876"/>
    </source>
</evidence>
<dbReference type="RefSeq" id="WP_084236268.1">
    <property type="nucleotide sequence ID" value="NZ_AOGK01000015.1"/>
</dbReference>